<dbReference type="Proteomes" id="UP000249417">
    <property type="component" value="Unassembled WGS sequence"/>
</dbReference>
<evidence type="ECO:0000313" key="3">
    <source>
        <dbReference type="Proteomes" id="UP000249417"/>
    </source>
</evidence>
<dbReference type="PANTHER" id="PTHR33877">
    <property type="entry name" value="SLL1193 PROTEIN"/>
    <property type="match status" value="1"/>
</dbReference>
<dbReference type="SMART" id="SM00507">
    <property type="entry name" value="HNHc"/>
    <property type="match status" value="1"/>
</dbReference>
<dbReference type="Pfam" id="PF14279">
    <property type="entry name" value="HNH_5"/>
    <property type="match status" value="1"/>
</dbReference>
<comment type="caution">
    <text evidence="2">The sequence shown here is derived from an EMBL/GenBank/DDBJ whole genome shotgun (WGS) entry which is preliminary data.</text>
</comment>
<sequence>MGKKERAKLRLDLAMRQGGLCYWCGKKIRGLTIDHIKPLHLGGQDTPKNCVACCQSCNQQKSNHTPSEFIRRKLLDIQTFMNSDGFKKYGLKQ</sequence>
<dbReference type="InterPro" id="IPR029471">
    <property type="entry name" value="HNH_5"/>
</dbReference>
<proteinExistence type="predicted"/>
<dbReference type="AlphaFoldDB" id="A0A2W5MSR7"/>
<dbReference type="EMBL" id="QFQB01000100">
    <property type="protein sequence ID" value="PZQ44292.1"/>
    <property type="molecule type" value="Genomic_DNA"/>
</dbReference>
<evidence type="ECO:0000313" key="2">
    <source>
        <dbReference type="EMBL" id="PZQ44292.1"/>
    </source>
</evidence>
<evidence type="ECO:0000259" key="1">
    <source>
        <dbReference type="SMART" id="SM00507"/>
    </source>
</evidence>
<feature type="domain" description="HNH nuclease" evidence="1">
    <location>
        <begin position="8"/>
        <end position="59"/>
    </location>
</feature>
<dbReference type="InterPro" id="IPR052892">
    <property type="entry name" value="NA-targeting_endonuclease"/>
</dbReference>
<dbReference type="PANTHER" id="PTHR33877:SF1">
    <property type="entry name" value="TYPE IV METHYL-DIRECTED RESTRICTION ENZYME ECOKMCRA"/>
    <property type="match status" value="1"/>
</dbReference>
<protein>
    <recommendedName>
        <fullName evidence="1">HNH nuclease domain-containing protein</fullName>
    </recommendedName>
</protein>
<gene>
    <name evidence="2" type="ORF">DI551_10430</name>
</gene>
<name>A0A2W5MSR7_9BACT</name>
<dbReference type="InterPro" id="IPR003615">
    <property type="entry name" value="HNH_nuc"/>
</dbReference>
<dbReference type="Gene3D" id="1.10.30.50">
    <property type="match status" value="1"/>
</dbReference>
<organism evidence="2 3">
    <name type="scientific">Micavibrio aeruginosavorus</name>
    <dbReference type="NCBI Taxonomy" id="349221"/>
    <lineage>
        <taxon>Bacteria</taxon>
        <taxon>Pseudomonadati</taxon>
        <taxon>Bdellovibrionota</taxon>
        <taxon>Bdellovibrionia</taxon>
        <taxon>Bdellovibrionales</taxon>
        <taxon>Pseudobdellovibrionaceae</taxon>
        <taxon>Micavibrio</taxon>
    </lineage>
</organism>
<accession>A0A2W5MSR7</accession>
<reference evidence="2 3" key="1">
    <citation type="submission" date="2017-08" db="EMBL/GenBank/DDBJ databases">
        <title>Infants hospitalized years apart are colonized by the same room-sourced microbial strains.</title>
        <authorList>
            <person name="Brooks B."/>
            <person name="Olm M.R."/>
            <person name="Firek B.A."/>
            <person name="Baker R."/>
            <person name="Thomas B.C."/>
            <person name="Morowitz M.J."/>
            <person name="Banfield J.F."/>
        </authorList>
    </citation>
    <scope>NUCLEOTIDE SEQUENCE [LARGE SCALE GENOMIC DNA]</scope>
    <source>
        <strain evidence="2">S2_005_002_R2_29</strain>
    </source>
</reference>